<evidence type="ECO:0000256" key="2">
    <source>
        <dbReference type="ARBA" id="ARBA00022840"/>
    </source>
</evidence>
<comment type="caution">
    <text evidence="5">The sequence shown here is derived from an EMBL/GenBank/DDBJ whole genome shotgun (WGS) entry which is preliminary data.</text>
</comment>
<dbReference type="AlphaFoldDB" id="A0A830BDD4"/>
<keyword evidence="2" id="KW-0067">ATP-binding</keyword>
<dbReference type="OrthoDB" id="911059at2759"/>
<dbReference type="EMBL" id="BMAC01000058">
    <property type="protein sequence ID" value="GFP83128.1"/>
    <property type="molecule type" value="Genomic_DNA"/>
</dbReference>
<evidence type="ECO:0000259" key="3">
    <source>
        <dbReference type="Pfam" id="PF23559"/>
    </source>
</evidence>
<evidence type="ECO:0000259" key="4">
    <source>
        <dbReference type="Pfam" id="PF25019"/>
    </source>
</evidence>
<protein>
    <submittedName>
        <fullName evidence="5">Putative disease resistance protein rga3</fullName>
    </submittedName>
</protein>
<organism evidence="5 6">
    <name type="scientific">Phtheirospermum japonicum</name>
    <dbReference type="NCBI Taxonomy" id="374723"/>
    <lineage>
        <taxon>Eukaryota</taxon>
        <taxon>Viridiplantae</taxon>
        <taxon>Streptophyta</taxon>
        <taxon>Embryophyta</taxon>
        <taxon>Tracheophyta</taxon>
        <taxon>Spermatophyta</taxon>
        <taxon>Magnoliopsida</taxon>
        <taxon>eudicotyledons</taxon>
        <taxon>Gunneridae</taxon>
        <taxon>Pentapetalae</taxon>
        <taxon>asterids</taxon>
        <taxon>lamiids</taxon>
        <taxon>Lamiales</taxon>
        <taxon>Orobanchaceae</taxon>
        <taxon>Orobanchaceae incertae sedis</taxon>
        <taxon>Phtheirospermum</taxon>
    </lineage>
</organism>
<sequence length="783" mass="89135">MDMDSVGNKFFNILLESSLLQAVQRDRYGNVSYCSMHDLVHDLACSVLNPKTIRLNNDIFDDIYQNRYVGREYIRDESCPIPKEQARCLRTLFFIGKVSDIMLLEFKSLHVLILMGRDFSELPSSIRELIHLRYLDISYTRIECLPDSIGELYHLKTLRAVAEDQSEYFLTKLPNTLKYLISLMHLHIPNIQLPPDMGRLTSLQTLPYFKVGPEKGYGIIELRTMKSVKGKVEIHGLENVHGKEEAMSADFSQKRNIFKLKFVWDESREGETNDEHVLEGLQPHPNLKSLEIYGFKGKSFPLWTLKMEIRDDIESRWVGLSNLIEIRLTNCKECEEIPMLGHLPRLEYLYLCGLTNVRSIGSSFYGIEGCSKETINVFPALKSLEFTDMPNLTLWAELEISKSQLYEVVVFPCLEYMKVENCNRLMSAPSHFPCLKELEIFGMESGVPLENICGGIKLISLTKLKIERLDGLVCLPNGLFNNNRNFSHLEIRDCPNLTHLASSLRGAEDSLGEVLISNCSSLMELPYDLHVLNSLKKLSIYLCPNLKSIPYPSDGRSKGFASLRHFEIGGCKGLTDFPCEILESCGPSLEKLSLFGLISLTNLSILIGRLYKLPHLTSLSIFDVPKCNNFVKAIGSLCNLRDLSIGYSADSWNYNSFKETVDGIVRIGGLKSLRRLSLNGIEYWGSLPDELQNLTSLSLLAIYGFGIKELPEWFGNLSSLEVLYLYGCQKLRSLPSKDAMRRLPKLTELHIIDCPLLKEKCVEQERDDDSEWPKISHIPQVFM</sequence>
<evidence type="ECO:0000313" key="6">
    <source>
        <dbReference type="Proteomes" id="UP000653305"/>
    </source>
</evidence>
<dbReference type="InterPro" id="IPR056789">
    <property type="entry name" value="LRR_R13L1-DRL21"/>
</dbReference>
<dbReference type="PANTHER" id="PTHR47186">
    <property type="entry name" value="LEUCINE-RICH REPEAT-CONTAINING PROTEIN 57"/>
    <property type="match status" value="1"/>
</dbReference>
<dbReference type="InterPro" id="IPR058922">
    <property type="entry name" value="WHD_DRP"/>
</dbReference>
<feature type="domain" description="Disease resistance protein winged helix" evidence="3">
    <location>
        <begin position="2"/>
        <end position="44"/>
    </location>
</feature>
<dbReference type="Proteomes" id="UP000653305">
    <property type="component" value="Unassembled WGS sequence"/>
</dbReference>
<dbReference type="PANTHER" id="PTHR47186:SF42">
    <property type="entry name" value="DISEASE RESISTANCE RPP13-LIKE PROTEIN 1"/>
    <property type="match status" value="1"/>
</dbReference>
<dbReference type="SUPFAM" id="SSF52047">
    <property type="entry name" value="RNI-like"/>
    <property type="match status" value="1"/>
</dbReference>
<dbReference type="SUPFAM" id="SSF52058">
    <property type="entry name" value="L domain-like"/>
    <property type="match status" value="1"/>
</dbReference>
<accession>A0A830BDD4</accession>
<name>A0A830BDD4_9LAMI</name>
<dbReference type="Pfam" id="PF25019">
    <property type="entry name" value="LRR_R13L1-DRL21"/>
    <property type="match status" value="2"/>
</dbReference>
<dbReference type="Gene3D" id="3.80.10.10">
    <property type="entry name" value="Ribonuclease Inhibitor"/>
    <property type="match status" value="3"/>
</dbReference>
<dbReference type="InterPro" id="IPR032675">
    <property type="entry name" value="LRR_dom_sf"/>
</dbReference>
<proteinExistence type="predicted"/>
<keyword evidence="6" id="KW-1185">Reference proteome</keyword>
<feature type="domain" description="R13L1/DRL21-like LRR repeat region" evidence="4">
    <location>
        <begin position="689"/>
        <end position="754"/>
    </location>
</feature>
<reference evidence="5" key="1">
    <citation type="submission" date="2020-07" db="EMBL/GenBank/DDBJ databases">
        <title>Ethylene signaling mediates host invasion by parasitic plants.</title>
        <authorList>
            <person name="Yoshida S."/>
        </authorList>
    </citation>
    <scope>NUCLEOTIDE SEQUENCE</scope>
    <source>
        <strain evidence="5">Okayama</strain>
    </source>
</reference>
<dbReference type="Pfam" id="PF23559">
    <property type="entry name" value="WHD_DRP"/>
    <property type="match status" value="1"/>
</dbReference>
<feature type="domain" description="R13L1/DRL21-like LRR repeat region" evidence="4">
    <location>
        <begin position="220"/>
        <end position="352"/>
    </location>
</feature>
<gene>
    <name evidence="5" type="ORF">PHJA_000456200</name>
</gene>
<keyword evidence="1" id="KW-0547">Nucleotide-binding</keyword>
<evidence type="ECO:0000256" key="1">
    <source>
        <dbReference type="ARBA" id="ARBA00022741"/>
    </source>
</evidence>
<evidence type="ECO:0000313" key="5">
    <source>
        <dbReference type="EMBL" id="GFP83128.1"/>
    </source>
</evidence>